<organism evidence="2 3">
    <name type="scientific">Drosophila ananassae</name>
    <name type="common">Fruit fly</name>
    <dbReference type="NCBI Taxonomy" id="7217"/>
    <lineage>
        <taxon>Eukaryota</taxon>
        <taxon>Metazoa</taxon>
        <taxon>Ecdysozoa</taxon>
        <taxon>Arthropoda</taxon>
        <taxon>Hexapoda</taxon>
        <taxon>Insecta</taxon>
        <taxon>Pterygota</taxon>
        <taxon>Neoptera</taxon>
        <taxon>Endopterygota</taxon>
        <taxon>Diptera</taxon>
        <taxon>Brachycera</taxon>
        <taxon>Muscomorpha</taxon>
        <taxon>Ephydroidea</taxon>
        <taxon>Drosophilidae</taxon>
        <taxon>Drosophila</taxon>
        <taxon>Sophophora</taxon>
    </lineage>
</organism>
<feature type="compositionally biased region" description="Acidic residues" evidence="1">
    <location>
        <begin position="93"/>
        <end position="102"/>
    </location>
</feature>
<evidence type="ECO:0000313" key="2">
    <source>
        <dbReference type="EMBL" id="EDV35678.2"/>
    </source>
</evidence>
<reference evidence="2 3" key="1">
    <citation type="journal article" date="2007" name="Nature">
        <title>Evolution of genes and genomes on the Drosophila phylogeny.</title>
        <authorList>
            <consortium name="Drosophila 12 Genomes Consortium"/>
            <person name="Clark A.G."/>
            <person name="Eisen M.B."/>
            <person name="Smith D.R."/>
            <person name="Bergman C.M."/>
            <person name="Oliver B."/>
            <person name="Markow T.A."/>
            <person name="Kaufman T.C."/>
            <person name="Kellis M."/>
            <person name="Gelbart W."/>
            <person name="Iyer V.N."/>
            <person name="Pollard D.A."/>
            <person name="Sackton T.B."/>
            <person name="Larracuente A.M."/>
            <person name="Singh N.D."/>
            <person name="Abad J.P."/>
            <person name="Abt D.N."/>
            <person name="Adryan B."/>
            <person name="Aguade M."/>
            <person name="Akashi H."/>
            <person name="Anderson W.W."/>
            <person name="Aquadro C.F."/>
            <person name="Ardell D.H."/>
            <person name="Arguello R."/>
            <person name="Artieri C.G."/>
            <person name="Barbash D.A."/>
            <person name="Barker D."/>
            <person name="Barsanti P."/>
            <person name="Batterham P."/>
            <person name="Batzoglou S."/>
            <person name="Begun D."/>
            <person name="Bhutkar A."/>
            <person name="Blanco E."/>
            <person name="Bosak S.A."/>
            <person name="Bradley R.K."/>
            <person name="Brand A.D."/>
            <person name="Brent M.R."/>
            <person name="Brooks A.N."/>
            <person name="Brown R.H."/>
            <person name="Butlin R.K."/>
            <person name="Caggese C."/>
            <person name="Calvi B.R."/>
            <person name="Bernardo de Carvalho A."/>
            <person name="Caspi A."/>
            <person name="Castrezana S."/>
            <person name="Celniker S.E."/>
            <person name="Chang J.L."/>
            <person name="Chapple C."/>
            <person name="Chatterji S."/>
            <person name="Chinwalla A."/>
            <person name="Civetta A."/>
            <person name="Clifton S.W."/>
            <person name="Comeron J.M."/>
            <person name="Costello J.C."/>
            <person name="Coyne J.A."/>
            <person name="Daub J."/>
            <person name="David R.G."/>
            <person name="Delcher A.L."/>
            <person name="Delehaunty K."/>
            <person name="Do C.B."/>
            <person name="Ebling H."/>
            <person name="Edwards K."/>
            <person name="Eickbush T."/>
            <person name="Evans J.D."/>
            <person name="Filipski A."/>
            <person name="Findeiss S."/>
            <person name="Freyhult E."/>
            <person name="Fulton L."/>
            <person name="Fulton R."/>
            <person name="Garcia A.C."/>
            <person name="Gardiner A."/>
            <person name="Garfield D.A."/>
            <person name="Garvin B.E."/>
            <person name="Gibson G."/>
            <person name="Gilbert D."/>
            <person name="Gnerre S."/>
            <person name="Godfrey J."/>
            <person name="Good R."/>
            <person name="Gotea V."/>
            <person name="Gravely B."/>
            <person name="Greenberg A.J."/>
            <person name="Griffiths-Jones S."/>
            <person name="Gross S."/>
            <person name="Guigo R."/>
            <person name="Gustafson E.A."/>
            <person name="Haerty W."/>
            <person name="Hahn M.W."/>
            <person name="Halligan D.L."/>
            <person name="Halpern A.L."/>
            <person name="Halter G.M."/>
            <person name="Han M.V."/>
            <person name="Heger A."/>
            <person name="Hillier L."/>
            <person name="Hinrichs A.S."/>
            <person name="Holmes I."/>
            <person name="Hoskins R.A."/>
            <person name="Hubisz M.J."/>
            <person name="Hultmark D."/>
            <person name="Huntley M.A."/>
            <person name="Jaffe D.B."/>
            <person name="Jagadeeshan S."/>
            <person name="Jeck W.R."/>
            <person name="Johnson J."/>
            <person name="Jones C.D."/>
            <person name="Jordan W.C."/>
            <person name="Karpen G.H."/>
            <person name="Kataoka E."/>
            <person name="Keightley P.D."/>
            <person name="Kheradpour P."/>
            <person name="Kirkness E.F."/>
            <person name="Koerich L.B."/>
            <person name="Kristiansen K."/>
            <person name="Kudrna D."/>
            <person name="Kulathinal R.J."/>
            <person name="Kumar S."/>
            <person name="Kwok R."/>
            <person name="Lander E."/>
            <person name="Langley C.H."/>
            <person name="Lapoint R."/>
            <person name="Lazzaro B.P."/>
            <person name="Lee S.J."/>
            <person name="Levesque L."/>
            <person name="Li R."/>
            <person name="Lin C.F."/>
            <person name="Lin M.F."/>
            <person name="Lindblad-Toh K."/>
            <person name="Llopart A."/>
            <person name="Long M."/>
            <person name="Low L."/>
            <person name="Lozovsky E."/>
            <person name="Lu J."/>
            <person name="Luo M."/>
            <person name="Machado C.A."/>
            <person name="Makalowski W."/>
            <person name="Marzo M."/>
            <person name="Matsuda M."/>
            <person name="Matzkin L."/>
            <person name="McAllister B."/>
            <person name="McBride C.S."/>
            <person name="McKernan B."/>
            <person name="McKernan K."/>
            <person name="Mendez-Lago M."/>
            <person name="Minx P."/>
            <person name="Mollenhauer M.U."/>
            <person name="Montooth K."/>
            <person name="Mount S.M."/>
            <person name="Mu X."/>
            <person name="Myers E."/>
            <person name="Negre B."/>
            <person name="Newfeld S."/>
            <person name="Nielsen R."/>
            <person name="Noor M.A."/>
            <person name="O'Grady P."/>
            <person name="Pachter L."/>
            <person name="Papaceit M."/>
            <person name="Parisi M.J."/>
            <person name="Parisi M."/>
            <person name="Parts L."/>
            <person name="Pedersen J.S."/>
            <person name="Pesole G."/>
            <person name="Phillippy A.M."/>
            <person name="Ponting C.P."/>
            <person name="Pop M."/>
            <person name="Porcelli D."/>
            <person name="Powell J.R."/>
            <person name="Prohaska S."/>
            <person name="Pruitt K."/>
            <person name="Puig M."/>
            <person name="Quesneville H."/>
            <person name="Ram K.R."/>
            <person name="Rand D."/>
            <person name="Rasmussen M.D."/>
            <person name="Reed L.K."/>
            <person name="Reenan R."/>
            <person name="Reily A."/>
            <person name="Remington K.A."/>
            <person name="Rieger T.T."/>
            <person name="Ritchie M.G."/>
            <person name="Robin C."/>
            <person name="Rogers Y.H."/>
            <person name="Rohde C."/>
            <person name="Rozas J."/>
            <person name="Rubenfield M.J."/>
            <person name="Ruiz A."/>
            <person name="Russo S."/>
            <person name="Salzberg S.L."/>
            <person name="Sanchez-Gracia A."/>
            <person name="Saranga D.J."/>
            <person name="Sato H."/>
            <person name="Schaeffer S.W."/>
            <person name="Schatz M.C."/>
            <person name="Schlenke T."/>
            <person name="Schwartz R."/>
            <person name="Segarra C."/>
            <person name="Singh R.S."/>
            <person name="Sirot L."/>
            <person name="Sirota M."/>
            <person name="Sisneros N.B."/>
            <person name="Smith C.D."/>
            <person name="Smith T.F."/>
            <person name="Spieth J."/>
            <person name="Stage D.E."/>
            <person name="Stark A."/>
            <person name="Stephan W."/>
            <person name="Strausberg R.L."/>
            <person name="Strempel S."/>
            <person name="Sturgill D."/>
            <person name="Sutton G."/>
            <person name="Sutton G.G."/>
            <person name="Tao W."/>
            <person name="Teichmann S."/>
            <person name="Tobari Y.N."/>
            <person name="Tomimura Y."/>
            <person name="Tsolas J.M."/>
            <person name="Valente V.L."/>
            <person name="Venter E."/>
            <person name="Venter J.C."/>
            <person name="Vicario S."/>
            <person name="Vieira F.G."/>
            <person name="Vilella A.J."/>
            <person name="Villasante A."/>
            <person name="Walenz B."/>
            <person name="Wang J."/>
            <person name="Wasserman M."/>
            <person name="Watts T."/>
            <person name="Wilson D."/>
            <person name="Wilson R.K."/>
            <person name="Wing R.A."/>
            <person name="Wolfner M.F."/>
            <person name="Wong A."/>
            <person name="Wong G.K."/>
            <person name="Wu C.I."/>
            <person name="Wu G."/>
            <person name="Yamamoto D."/>
            <person name="Yang H.P."/>
            <person name="Yang S.P."/>
            <person name="Yorke J.A."/>
            <person name="Yoshida K."/>
            <person name="Zdobnov E."/>
            <person name="Zhang P."/>
            <person name="Zhang Y."/>
            <person name="Zimin A.V."/>
            <person name="Baldwin J."/>
            <person name="Abdouelleil A."/>
            <person name="Abdulkadir J."/>
            <person name="Abebe A."/>
            <person name="Abera B."/>
            <person name="Abreu J."/>
            <person name="Acer S.C."/>
            <person name="Aftuck L."/>
            <person name="Alexander A."/>
            <person name="An P."/>
            <person name="Anderson E."/>
            <person name="Anderson S."/>
            <person name="Arachi H."/>
            <person name="Azer M."/>
            <person name="Bachantsang P."/>
            <person name="Barry A."/>
            <person name="Bayul T."/>
            <person name="Berlin A."/>
            <person name="Bessette D."/>
            <person name="Bloom T."/>
            <person name="Blye J."/>
            <person name="Boguslavskiy L."/>
            <person name="Bonnet C."/>
            <person name="Boukhgalter B."/>
            <person name="Bourzgui I."/>
            <person name="Brown A."/>
            <person name="Cahill P."/>
            <person name="Channer S."/>
            <person name="Cheshatsang Y."/>
            <person name="Chuda L."/>
            <person name="Citroen M."/>
            <person name="Collymore A."/>
            <person name="Cooke P."/>
            <person name="Costello M."/>
            <person name="D'Aco K."/>
            <person name="Daza R."/>
            <person name="De Haan G."/>
            <person name="DeGray S."/>
            <person name="DeMaso C."/>
            <person name="Dhargay N."/>
            <person name="Dooley K."/>
            <person name="Dooley E."/>
            <person name="Doricent M."/>
            <person name="Dorje P."/>
            <person name="Dorjee K."/>
            <person name="Dupes A."/>
            <person name="Elong R."/>
            <person name="Falk J."/>
            <person name="Farina A."/>
            <person name="Faro S."/>
            <person name="Ferguson D."/>
            <person name="Fisher S."/>
            <person name="Foley C.D."/>
            <person name="Franke A."/>
            <person name="Friedrich D."/>
            <person name="Gadbois L."/>
            <person name="Gearin G."/>
            <person name="Gearin C.R."/>
            <person name="Giannoukos G."/>
            <person name="Goode T."/>
            <person name="Graham J."/>
            <person name="Grandbois E."/>
            <person name="Grewal S."/>
            <person name="Gyaltsen K."/>
            <person name="Hafez N."/>
            <person name="Hagos B."/>
            <person name="Hall J."/>
            <person name="Henson C."/>
            <person name="Hollinger A."/>
            <person name="Honan T."/>
            <person name="Huard M.D."/>
            <person name="Hughes L."/>
            <person name="Hurhula B."/>
            <person name="Husby M.E."/>
            <person name="Kamat A."/>
            <person name="Kanga B."/>
            <person name="Kashin S."/>
            <person name="Khazanovich D."/>
            <person name="Kisner P."/>
            <person name="Lance K."/>
            <person name="Lara M."/>
            <person name="Lee W."/>
            <person name="Lennon N."/>
            <person name="Letendre F."/>
            <person name="LeVine R."/>
            <person name="Lipovsky A."/>
            <person name="Liu X."/>
            <person name="Liu J."/>
            <person name="Liu S."/>
            <person name="Lokyitsang T."/>
            <person name="Lokyitsang Y."/>
            <person name="Lubonja R."/>
            <person name="Lui A."/>
            <person name="MacDonald P."/>
            <person name="Magnisalis V."/>
            <person name="Maru K."/>
            <person name="Matthews C."/>
            <person name="McCusker W."/>
            <person name="McDonough S."/>
            <person name="Mehta T."/>
            <person name="Meldrim J."/>
            <person name="Meneus L."/>
            <person name="Mihai O."/>
            <person name="Mihalev A."/>
            <person name="Mihova T."/>
            <person name="Mittelman R."/>
            <person name="Mlenga V."/>
            <person name="Montmayeur A."/>
            <person name="Mulrain L."/>
            <person name="Navidi A."/>
            <person name="Naylor J."/>
            <person name="Negash T."/>
            <person name="Nguyen T."/>
            <person name="Nguyen N."/>
            <person name="Nicol R."/>
            <person name="Norbu C."/>
            <person name="Norbu N."/>
            <person name="Novod N."/>
            <person name="O'Neill B."/>
            <person name="Osman S."/>
            <person name="Markiewicz E."/>
            <person name="Oyono O.L."/>
            <person name="Patti C."/>
            <person name="Phunkhang P."/>
            <person name="Pierre F."/>
            <person name="Priest M."/>
            <person name="Raghuraman S."/>
            <person name="Rege F."/>
            <person name="Reyes R."/>
            <person name="Rise C."/>
            <person name="Rogov P."/>
            <person name="Ross K."/>
            <person name="Ryan E."/>
            <person name="Settipalli S."/>
            <person name="Shea T."/>
            <person name="Sherpa N."/>
            <person name="Shi L."/>
            <person name="Shih D."/>
            <person name="Sparrow T."/>
            <person name="Spaulding J."/>
            <person name="Stalker J."/>
            <person name="Stange-Thomann N."/>
            <person name="Stavropoulos S."/>
            <person name="Stone C."/>
            <person name="Strader C."/>
            <person name="Tesfaye S."/>
            <person name="Thomson T."/>
            <person name="Thoulutsang Y."/>
            <person name="Thoulutsang D."/>
            <person name="Topham K."/>
            <person name="Topping I."/>
            <person name="Tsamla T."/>
            <person name="Vassiliev H."/>
            <person name="Vo A."/>
            <person name="Wangchuk T."/>
            <person name="Wangdi T."/>
            <person name="Weiand M."/>
            <person name="Wilkinson J."/>
            <person name="Wilson A."/>
            <person name="Yadav S."/>
            <person name="Young G."/>
            <person name="Yu Q."/>
            <person name="Zembek L."/>
            <person name="Zhong D."/>
            <person name="Zimmer A."/>
            <person name="Zwirko Z."/>
            <person name="Jaffe D.B."/>
            <person name="Alvarez P."/>
            <person name="Brockman W."/>
            <person name="Butler J."/>
            <person name="Chin C."/>
            <person name="Gnerre S."/>
            <person name="Grabherr M."/>
            <person name="Kleber M."/>
            <person name="Mauceli E."/>
            <person name="MacCallum I."/>
        </authorList>
    </citation>
    <scope>NUCLEOTIDE SEQUENCE [LARGE SCALE GENOMIC DNA]</scope>
    <source>
        <strain evidence="3">Tucson 14024-0371.13</strain>
    </source>
</reference>
<protein>
    <submittedName>
        <fullName evidence="2">Uncharacterized protein</fullName>
    </submittedName>
</protein>
<dbReference type="STRING" id="7217.B3MFZ6"/>
<evidence type="ECO:0000256" key="1">
    <source>
        <dbReference type="SAM" id="MobiDB-lite"/>
    </source>
</evidence>
<keyword evidence="3" id="KW-1185">Reference proteome</keyword>
<dbReference type="InParanoid" id="B3MFZ6"/>
<dbReference type="Pfam" id="PF07248">
    <property type="entry name" value="DUF1431"/>
    <property type="match status" value="1"/>
</dbReference>
<dbReference type="KEGG" id="dan:6495443"/>
<sequence>MNSSKALVCNCSRFSRCFKPVISRGMKQLRLDDMHYKPNSYRERVYQQTWSEQHMTEEPEEGPGQGGRRNESRGNRRTSSNKSARRSEREELQEQTTMEEEMSSGSQRDENRSSRTSGHASRGAKRGIDYATSASGAISDSAGTGASADSGPTATAHPFIKSLDPTRRLQKITVPASEFISKLLSDQRKNKMRHYEAEVFSDRIGQEGFYLV</sequence>
<dbReference type="Proteomes" id="UP000007801">
    <property type="component" value="Unassembled WGS sequence"/>
</dbReference>
<feature type="region of interest" description="Disordered" evidence="1">
    <location>
        <begin position="52"/>
        <end position="162"/>
    </location>
</feature>
<dbReference type="GeneID" id="6495443"/>
<name>B3MFZ6_DROAN</name>
<dbReference type="EMBL" id="CH902619">
    <property type="protein sequence ID" value="EDV35678.2"/>
    <property type="molecule type" value="Genomic_DNA"/>
</dbReference>
<feature type="compositionally biased region" description="Low complexity" evidence="1">
    <location>
        <begin position="131"/>
        <end position="156"/>
    </location>
</feature>
<evidence type="ECO:0000313" key="3">
    <source>
        <dbReference type="Proteomes" id="UP000007801"/>
    </source>
</evidence>
<dbReference type="AlphaFoldDB" id="B3MFZ6"/>
<proteinExistence type="predicted"/>
<dbReference type="OrthoDB" id="7863959at2759"/>
<dbReference type="HOGENOM" id="CLU_1662636_0_0_1"/>
<gene>
    <name evidence="2" type="primary">Dana\GF12594</name>
    <name evidence="2" type="synonym">dana_GLEANR_12610</name>
    <name evidence="2" type="ORF">GF12594</name>
</gene>
<dbReference type="InterPro" id="IPR006611">
    <property type="entry name" value="DUF1431_DROsp"/>
</dbReference>
<accession>B3MFZ6</accession>